<dbReference type="OrthoDB" id="3045089at2759"/>
<keyword evidence="8" id="KW-1185">Reference proteome</keyword>
<evidence type="ECO:0000256" key="5">
    <source>
        <dbReference type="SAM" id="MobiDB-lite"/>
    </source>
</evidence>
<keyword evidence="3" id="KW-0963">Cytoplasm</keyword>
<feature type="domain" description="WW" evidence="6">
    <location>
        <begin position="71"/>
        <end position="109"/>
    </location>
</feature>
<dbReference type="PROSITE" id="PS50020">
    <property type="entry name" value="WW_DOMAIN_2"/>
    <property type="match status" value="2"/>
</dbReference>
<feature type="compositionally biased region" description="Low complexity" evidence="5">
    <location>
        <begin position="11"/>
        <end position="20"/>
    </location>
</feature>
<evidence type="ECO:0000259" key="6">
    <source>
        <dbReference type="PROSITE" id="PS50020"/>
    </source>
</evidence>
<dbReference type="GO" id="GO:0045944">
    <property type="term" value="P:positive regulation of transcription by RNA polymerase II"/>
    <property type="evidence" value="ECO:0007669"/>
    <property type="project" value="TreeGrafter"/>
</dbReference>
<dbReference type="PANTHER" id="PTHR17616:SF8">
    <property type="entry name" value="TRANSCRIPTIONAL COACTIVATOR YORKIE"/>
    <property type="match status" value="1"/>
</dbReference>
<dbReference type="GO" id="GO:0005634">
    <property type="term" value="C:nucleus"/>
    <property type="evidence" value="ECO:0007669"/>
    <property type="project" value="UniProtKB-SubCell"/>
</dbReference>
<feature type="region of interest" description="Disordered" evidence="5">
    <location>
        <begin position="1"/>
        <end position="75"/>
    </location>
</feature>
<keyword evidence="4" id="KW-0539">Nucleus</keyword>
<dbReference type="Proteomes" id="UP000235786">
    <property type="component" value="Unassembled WGS sequence"/>
</dbReference>
<evidence type="ECO:0000256" key="3">
    <source>
        <dbReference type="ARBA" id="ARBA00022490"/>
    </source>
</evidence>
<dbReference type="CDD" id="cd00201">
    <property type="entry name" value="WW"/>
    <property type="match status" value="2"/>
</dbReference>
<dbReference type="AlphaFoldDB" id="A0A2J6R4I3"/>
<evidence type="ECO:0000256" key="2">
    <source>
        <dbReference type="ARBA" id="ARBA00004496"/>
    </source>
</evidence>
<accession>A0A2J6R4I3</accession>
<dbReference type="PROSITE" id="PS01159">
    <property type="entry name" value="WW_DOMAIN_1"/>
    <property type="match status" value="1"/>
</dbReference>
<protein>
    <recommendedName>
        <fullName evidence="6">WW domain-containing protein</fullName>
    </recommendedName>
</protein>
<evidence type="ECO:0000256" key="4">
    <source>
        <dbReference type="ARBA" id="ARBA00023242"/>
    </source>
</evidence>
<reference evidence="7" key="1">
    <citation type="submission" date="2016-04" db="EMBL/GenBank/DDBJ databases">
        <title>A degradative enzymes factory behind the ericoid mycorrhizal symbiosis.</title>
        <authorList>
            <consortium name="DOE Joint Genome Institute"/>
            <person name="Martino E."/>
            <person name="Morin E."/>
            <person name="Grelet G."/>
            <person name="Kuo A."/>
            <person name="Kohler A."/>
            <person name="Daghino S."/>
            <person name="Barry K."/>
            <person name="Choi C."/>
            <person name="Cichocki N."/>
            <person name="Clum A."/>
            <person name="Copeland A."/>
            <person name="Hainaut M."/>
            <person name="Haridas S."/>
            <person name="Labutti K."/>
            <person name="Lindquist E."/>
            <person name="Lipzen A."/>
            <person name="Khouja H.-R."/>
            <person name="Murat C."/>
            <person name="Ohm R."/>
            <person name="Olson A."/>
            <person name="Spatafora J."/>
            <person name="Veneault-Fourrey C."/>
            <person name="Henrissat B."/>
            <person name="Grigoriev I."/>
            <person name="Martin F."/>
            <person name="Perotto S."/>
        </authorList>
    </citation>
    <scope>NUCLEOTIDE SEQUENCE [LARGE SCALE GENOMIC DNA]</scope>
    <source>
        <strain evidence="7">F</strain>
    </source>
</reference>
<dbReference type="EMBL" id="KZ613956">
    <property type="protein sequence ID" value="PMD33436.1"/>
    <property type="molecule type" value="Genomic_DNA"/>
</dbReference>
<dbReference type="InterPro" id="IPR036020">
    <property type="entry name" value="WW_dom_sf"/>
</dbReference>
<dbReference type="InterPro" id="IPR051583">
    <property type="entry name" value="YAP1"/>
</dbReference>
<evidence type="ECO:0000313" key="7">
    <source>
        <dbReference type="EMBL" id="PMD33436.1"/>
    </source>
</evidence>
<dbReference type="PANTHER" id="PTHR17616">
    <property type="entry name" value="YES-ASSOCIATED PROTEIN YAP1 FAMILY MEMBER"/>
    <property type="match status" value="1"/>
</dbReference>
<dbReference type="InterPro" id="IPR001202">
    <property type="entry name" value="WW_dom"/>
</dbReference>
<feature type="compositionally biased region" description="Polar residues" evidence="5">
    <location>
        <begin position="21"/>
        <end position="46"/>
    </location>
</feature>
<dbReference type="Pfam" id="PF00397">
    <property type="entry name" value="WW"/>
    <property type="match status" value="2"/>
</dbReference>
<dbReference type="Gene3D" id="2.20.70.10">
    <property type="match status" value="2"/>
</dbReference>
<name>A0A2J6R4I3_HYAVF</name>
<dbReference type="SUPFAM" id="SSF51045">
    <property type="entry name" value="WW domain"/>
    <property type="match status" value="2"/>
</dbReference>
<proteinExistence type="predicted"/>
<dbReference type="GO" id="GO:0005737">
    <property type="term" value="C:cytoplasm"/>
    <property type="evidence" value="ECO:0007669"/>
    <property type="project" value="UniProtKB-SubCell"/>
</dbReference>
<evidence type="ECO:0000313" key="8">
    <source>
        <dbReference type="Proteomes" id="UP000235786"/>
    </source>
</evidence>
<feature type="domain" description="WW" evidence="6">
    <location>
        <begin position="123"/>
        <end position="156"/>
    </location>
</feature>
<organism evidence="7 8">
    <name type="scientific">Hyaloscypha variabilis (strain UAMH 11265 / GT02V1 / F)</name>
    <name type="common">Meliniomyces variabilis</name>
    <dbReference type="NCBI Taxonomy" id="1149755"/>
    <lineage>
        <taxon>Eukaryota</taxon>
        <taxon>Fungi</taxon>
        <taxon>Dikarya</taxon>
        <taxon>Ascomycota</taxon>
        <taxon>Pezizomycotina</taxon>
        <taxon>Leotiomycetes</taxon>
        <taxon>Helotiales</taxon>
        <taxon>Hyaloscyphaceae</taxon>
        <taxon>Hyaloscypha</taxon>
        <taxon>Hyaloscypha variabilis</taxon>
    </lineage>
</organism>
<evidence type="ECO:0000256" key="1">
    <source>
        <dbReference type="ARBA" id="ARBA00004123"/>
    </source>
</evidence>
<dbReference type="STRING" id="1149755.A0A2J6R4I3"/>
<dbReference type="SMART" id="SM00456">
    <property type="entry name" value="WW"/>
    <property type="match status" value="2"/>
</dbReference>
<dbReference type="GO" id="GO:0003713">
    <property type="term" value="F:transcription coactivator activity"/>
    <property type="evidence" value="ECO:0007669"/>
    <property type="project" value="TreeGrafter"/>
</dbReference>
<dbReference type="GO" id="GO:0035329">
    <property type="term" value="P:hippo signaling"/>
    <property type="evidence" value="ECO:0007669"/>
    <property type="project" value="TreeGrafter"/>
</dbReference>
<gene>
    <name evidence="7" type="ORF">L207DRAFT_518197</name>
</gene>
<sequence length="164" mass="18561">MGGGEITPHEAAALAAKSSATNTSLPRISTQDASPNTTIHNTQETASPDHRGTTSKVRQSRKNKFIMPDGEPLPAGWEARCKVNNDGSEGRTYFVNHNKRETTWIDPRSGRWEKMEEDRREMGELPKGWAVSWKRDGRKYFIDHNERKTTWDDPRVVGERVAAE</sequence>
<comment type="subcellular location">
    <subcellularLocation>
        <location evidence="2">Cytoplasm</location>
    </subcellularLocation>
    <subcellularLocation>
        <location evidence="1">Nucleus</location>
    </subcellularLocation>
</comment>